<dbReference type="NCBIfam" id="TIGR00739">
    <property type="entry name" value="yajC"/>
    <property type="match status" value="1"/>
</dbReference>
<comment type="caution">
    <text evidence="12">The sequence shown here is derived from an EMBL/GenBank/DDBJ whole genome shotgun (WGS) entry which is preliminary data.</text>
</comment>
<evidence type="ECO:0000256" key="9">
    <source>
        <dbReference type="ARBA" id="ARBA00023010"/>
    </source>
</evidence>
<keyword evidence="5" id="KW-1003">Cell membrane</keyword>
<evidence type="ECO:0000256" key="4">
    <source>
        <dbReference type="ARBA" id="ARBA00022448"/>
    </source>
</evidence>
<evidence type="ECO:0000313" key="12">
    <source>
        <dbReference type="EMBL" id="EAY28859.1"/>
    </source>
</evidence>
<dbReference type="GO" id="GO:0005886">
    <property type="term" value="C:plasma membrane"/>
    <property type="evidence" value="ECO:0007669"/>
    <property type="project" value="UniProtKB-SubCell"/>
</dbReference>
<comment type="subcellular location">
    <subcellularLocation>
        <location evidence="1">Cell membrane</location>
        <topology evidence="1">Single-pass membrane protein</topology>
    </subcellularLocation>
</comment>
<evidence type="ECO:0000313" key="13">
    <source>
        <dbReference type="Proteomes" id="UP000004095"/>
    </source>
</evidence>
<name>A1ZKP3_MICM2</name>
<gene>
    <name evidence="12" type="ORF">M23134_00012</name>
</gene>
<comment type="similarity">
    <text evidence="2">Belongs to the YajC family.</text>
</comment>
<dbReference type="EMBL" id="AAWS01000013">
    <property type="protein sequence ID" value="EAY28859.1"/>
    <property type="molecule type" value="Genomic_DNA"/>
</dbReference>
<dbReference type="Proteomes" id="UP000004095">
    <property type="component" value="Unassembled WGS sequence"/>
</dbReference>
<sequence length="113" mass="12213">MLLLLETIFLQGKAAGGGGNAMMSQLLLIFGILIVFYFFMIRPQQKKQKAQAQFREGLKKGDKVVTIGGLHGTIAQVEGDVLTLEVGDGKSMKLKFDVNSVSVDATRKIGANN</sequence>
<organism evidence="12 13">
    <name type="scientific">Microscilla marina ATCC 23134</name>
    <dbReference type="NCBI Taxonomy" id="313606"/>
    <lineage>
        <taxon>Bacteria</taxon>
        <taxon>Pseudomonadati</taxon>
        <taxon>Bacteroidota</taxon>
        <taxon>Cytophagia</taxon>
        <taxon>Cytophagales</taxon>
        <taxon>Microscillaceae</taxon>
        <taxon>Microscilla</taxon>
    </lineage>
</organism>
<dbReference type="Pfam" id="PF02699">
    <property type="entry name" value="YajC"/>
    <property type="match status" value="1"/>
</dbReference>
<protein>
    <recommendedName>
        <fullName evidence="3">Sec translocon accessory complex subunit YajC</fullName>
    </recommendedName>
</protein>
<evidence type="ECO:0000256" key="10">
    <source>
        <dbReference type="ARBA" id="ARBA00023136"/>
    </source>
</evidence>
<dbReference type="OrthoDB" id="9800132at2"/>
<evidence type="ECO:0000256" key="6">
    <source>
        <dbReference type="ARBA" id="ARBA00022692"/>
    </source>
</evidence>
<evidence type="ECO:0000256" key="5">
    <source>
        <dbReference type="ARBA" id="ARBA00022475"/>
    </source>
</evidence>
<dbReference type="PRINTS" id="PR01853">
    <property type="entry name" value="YAJCTRNLCASE"/>
</dbReference>
<keyword evidence="13" id="KW-1185">Reference proteome</keyword>
<evidence type="ECO:0000256" key="1">
    <source>
        <dbReference type="ARBA" id="ARBA00004162"/>
    </source>
</evidence>
<evidence type="ECO:0000256" key="11">
    <source>
        <dbReference type="SAM" id="Phobius"/>
    </source>
</evidence>
<dbReference type="GO" id="GO:0015031">
    <property type="term" value="P:protein transport"/>
    <property type="evidence" value="ECO:0007669"/>
    <property type="project" value="UniProtKB-KW"/>
</dbReference>
<keyword evidence="4" id="KW-0813">Transport</keyword>
<dbReference type="SMART" id="SM01323">
    <property type="entry name" value="YajC"/>
    <property type="match status" value="1"/>
</dbReference>
<accession>A1ZKP3</accession>
<dbReference type="PANTHER" id="PTHR33909:SF1">
    <property type="entry name" value="SEC TRANSLOCON ACCESSORY COMPLEX SUBUNIT YAJC"/>
    <property type="match status" value="1"/>
</dbReference>
<keyword evidence="10 11" id="KW-0472">Membrane</keyword>
<evidence type="ECO:0000256" key="8">
    <source>
        <dbReference type="ARBA" id="ARBA00022989"/>
    </source>
</evidence>
<dbReference type="PANTHER" id="PTHR33909">
    <property type="entry name" value="SEC TRANSLOCON ACCESSORY COMPLEX SUBUNIT YAJC"/>
    <property type="match status" value="1"/>
</dbReference>
<keyword evidence="9" id="KW-0811">Translocation</keyword>
<dbReference type="InterPro" id="IPR003849">
    <property type="entry name" value="Preprotein_translocase_YajC"/>
</dbReference>
<feature type="transmembrane region" description="Helical" evidence="11">
    <location>
        <begin position="24"/>
        <end position="41"/>
    </location>
</feature>
<evidence type="ECO:0000256" key="7">
    <source>
        <dbReference type="ARBA" id="ARBA00022927"/>
    </source>
</evidence>
<keyword evidence="8 11" id="KW-1133">Transmembrane helix</keyword>
<dbReference type="AlphaFoldDB" id="A1ZKP3"/>
<keyword evidence="6 11" id="KW-0812">Transmembrane</keyword>
<keyword evidence="7" id="KW-0653">Protein transport</keyword>
<proteinExistence type="inferred from homology"/>
<evidence type="ECO:0000256" key="2">
    <source>
        <dbReference type="ARBA" id="ARBA00006742"/>
    </source>
</evidence>
<dbReference type="RefSeq" id="WP_002696968.1">
    <property type="nucleotide sequence ID" value="NZ_AAWS01000013.1"/>
</dbReference>
<evidence type="ECO:0000256" key="3">
    <source>
        <dbReference type="ARBA" id="ARBA00014962"/>
    </source>
</evidence>
<reference evidence="12 13" key="1">
    <citation type="submission" date="2007-01" db="EMBL/GenBank/DDBJ databases">
        <authorList>
            <person name="Haygood M."/>
            <person name="Podell S."/>
            <person name="Anderson C."/>
            <person name="Hopkinson B."/>
            <person name="Roe K."/>
            <person name="Barbeau K."/>
            <person name="Gaasterland T."/>
            <person name="Ferriera S."/>
            <person name="Johnson J."/>
            <person name="Kravitz S."/>
            <person name="Beeson K."/>
            <person name="Sutton G."/>
            <person name="Rogers Y.-H."/>
            <person name="Friedman R."/>
            <person name="Frazier M."/>
            <person name="Venter J.C."/>
        </authorList>
    </citation>
    <scope>NUCLEOTIDE SEQUENCE [LARGE SCALE GENOMIC DNA]</scope>
    <source>
        <strain evidence="12 13">ATCC 23134</strain>
    </source>
</reference>
<dbReference type="eggNOG" id="COG1862">
    <property type="taxonomic scope" value="Bacteria"/>
</dbReference>